<protein>
    <submittedName>
        <fullName evidence="1">Uncharacterized protein</fullName>
    </submittedName>
</protein>
<accession>A0A0S3SRG0</accession>
<sequence length="163" mass="19784">MVLRLTFHWEKGASRACGLWLCVSQRRRRRSAASRSRCLVAVDSDGEVAVRRWRKERRWRAMRSVFWERERLWRWWRVREKSVGEERRKARRRWWWSVVDRMEWVRSENWEGVRVESAAMMIDVDVSSIVGSCAFGLCFSDHGGGGRRIWLFMSVVRYIFRKI</sequence>
<dbReference type="AlphaFoldDB" id="A0A0S3SRG0"/>
<evidence type="ECO:0000313" key="1">
    <source>
        <dbReference type="EMBL" id="BAT95416.1"/>
    </source>
</evidence>
<name>A0A0S3SRG0_PHAAN</name>
<evidence type="ECO:0000313" key="2">
    <source>
        <dbReference type="Proteomes" id="UP000291084"/>
    </source>
</evidence>
<gene>
    <name evidence="1" type="primary">Vigan.08G213000</name>
    <name evidence="1" type="ORF">VIGAN_08213000</name>
</gene>
<dbReference type="Proteomes" id="UP000291084">
    <property type="component" value="Chromosome 8"/>
</dbReference>
<keyword evidence="2" id="KW-1185">Reference proteome</keyword>
<reference evidence="1 2" key="1">
    <citation type="journal article" date="2015" name="Sci. Rep.">
        <title>The power of single molecule real-time sequencing technology in the de novo assembly of a eukaryotic genome.</title>
        <authorList>
            <person name="Sakai H."/>
            <person name="Naito K."/>
            <person name="Ogiso-Tanaka E."/>
            <person name="Takahashi Y."/>
            <person name="Iseki K."/>
            <person name="Muto C."/>
            <person name="Satou K."/>
            <person name="Teruya K."/>
            <person name="Shiroma A."/>
            <person name="Shimoji M."/>
            <person name="Hirano T."/>
            <person name="Itoh T."/>
            <person name="Kaga A."/>
            <person name="Tomooka N."/>
        </authorList>
    </citation>
    <scope>NUCLEOTIDE SEQUENCE [LARGE SCALE GENOMIC DNA]</scope>
    <source>
        <strain evidence="2">cv. Shumari</strain>
    </source>
</reference>
<proteinExistence type="predicted"/>
<organism evidence="1 2">
    <name type="scientific">Vigna angularis var. angularis</name>
    <dbReference type="NCBI Taxonomy" id="157739"/>
    <lineage>
        <taxon>Eukaryota</taxon>
        <taxon>Viridiplantae</taxon>
        <taxon>Streptophyta</taxon>
        <taxon>Embryophyta</taxon>
        <taxon>Tracheophyta</taxon>
        <taxon>Spermatophyta</taxon>
        <taxon>Magnoliopsida</taxon>
        <taxon>eudicotyledons</taxon>
        <taxon>Gunneridae</taxon>
        <taxon>Pentapetalae</taxon>
        <taxon>rosids</taxon>
        <taxon>fabids</taxon>
        <taxon>Fabales</taxon>
        <taxon>Fabaceae</taxon>
        <taxon>Papilionoideae</taxon>
        <taxon>50 kb inversion clade</taxon>
        <taxon>NPAAA clade</taxon>
        <taxon>indigoferoid/millettioid clade</taxon>
        <taxon>Phaseoleae</taxon>
        <taxon>Vigna</taxon>
    </lineage>
</organism>
<dbReference type="EMBL" id="AP015041">
    <property type="protein sequence ID" value="BAT95416.1"/>
    <property type="molecule type" value="Genomic_DNA"/>
</dbReference>